<evidence type="ECO:0000313" key="13">
    <source>
        <dbReference type="EMBL" id="SNS59727.1"/>
    </source>
</evidence>
<evidence type="ECO:0000259" key="11">
    <source>
        <dbReference type="PROSITE" id="PS50928"/>
    </source>
</evidence>
<evidence type="ECO:0000256" key="8">
    <source>
        <dbReference type="ARBA" id="ARBA00023136"/>
    </source>
</evidence>
<evidence type="ECO:0000256" key="2">
    <source>
        <dbReference type="ARBA" id="ARBA00007069"/>
    </source>
</evidence>
<feature type="transmembrane region" description="Helical" evidence="9">
    <location>
        <begin position="300"/>
        <end position="322"/>
    </location>
</feature>
<feature type="domain" description="ABC transmembrane type-1" evidence="11">
    <location>
        <begin position="89"/>
        <end position="318"/>
    </location>
</feature>
<keyword evidence="6 9" id="KW-0812">Transmembrane</keyword>
<keyword evidence="14" id="KW-1185">Reference proteome</keyword>
<organism evidence="12 15">
    <name type="scientific">Pseudomonas delhiensis</name>
    <dbReference type="NCBI Taxonomy" id="366289"/>
    <lineage>
        <taxon>Bacteria</taxon>
        <taxon>Pseudomonadati</taxon>
        <taxon>Pseudomonadota</taxon>
        <taxon>Gammaproteobacteria</taxon>
        <taxon>Pseudomonadales</taxon>
        <taxon>Pseudomonadaceae</taxon>
        <taxon>Pseudomonas</taxon>
    </lineage>
</organism>
<dbReference type="EMBL" id="FNEC01000008">
    <property type="protein sequence ID" value="SDI72296.1"/>
    <property type="molecule type" value="Genomic_DNA"/>
</dbReference>
<dbReference type="PROSITE" id="PS50928">
    <property type="entry name" value="ABC_TM1"/>
    <property type="match status" value="1"/>
</dbReference>
<keyword evidence="4" id="KW-1003">Cell membrane</keyword>
<proteinExistence type="inferred from homology"/>
<evidence type="ECO:0000256" key="4">
    <source>
        <dbReference type="ARBA" id="ARBA00022475"/>
    </source>
</evidence>
<dbReference type="EMBL" id="FZPC01000004">
    <property type="protein sequence ID" value="SNS59727.1"/>
    <property type="molecule type" value="Genomic_DNA"/>
</dbReference>
<dbReference type="InterPro" id="IPR035906">
    <property type="entry name" value="MetI-like_sf"/>
</dbReference>
<reference evidence="12 15" key="1">
    <citation type="submission" date="2016-10" db="EMBL/GenBank/DDBJ databases">
        <authorList>
            <person name="de Groot N.N."/>
        </authorList>
    </citation>
    <scope>NUCLEOTIDE SEQUENCE [LARGE SCALE GENOMIC DNA]</scope>
    <source>
        <strain evidence="12 15">CCM 7361</strain>
    </source>
</reference>
<evidence type="ECO:0000256" key="9">
    <source>
        <dbReference type="RuleBase" id="RU363032"/>
    </source>
</evidence>
<dbReference type="Pfam" id="PF00528">
    <property type="entry name" value="BPD_transp_1"/>
    <property type="match status" value="1"/>
</dbReference>
<keyword evidence="10" id="KW-0997">Cell inner membrane</keyword>
<dbReference type="SUPFAM" id="SSF161098">
    <property type="entry name" value="MetI-like"/>
    <property type="match status" value="1"/>
</dbReference>
<dbReference type="Gene3D" id="1.10.3720.10">
    <property type="entry name" value="MetI-like"/>
    <property type="match status" value="1"/>
</dbReference>
<evidence type="ECO:0000313" key="12">
    <source>
        <dbReference type="EMBL" id="SDI72296.1"/>
    </source>
</evidence>
<keyword evidence="3 9" id="KW-0813">Transport</keyword>
<evidence type="ECO:0000256" key="1">
    <source>
        <dbReference type="ARBA" id="ARBA00004651"/>
    </source>
</evidence>
<evidence type="ECO:0000313" key="14">
    <source>
        <dbReference type="Proteomes" id="UP000198309"/>
    </source>
</evidence>
<reference evidence="13 14" key="2">
    <citation type="submission" date="2017-06" db="EMBL/GenBank/DDBJ databases">
        <authorList>
            <person name="Varghese N."/>
            <person name="Submissions S."/>
        </authorList>
    </citation>
    <scope>NUCLEOTIDE SEQUENCE [LARGE SCALE GENOMIC DNA]</scope>
    <source>
        <strain evidence="13 14">RLD-1</strain>
    </source>
</reference>
<dbReference type="AlphaFoldDB" id="A0A239FRY8"/>
<dbReference type="PANTHER" id="PTHR30425:SF1">
    <property type="entry name" value="PHOSPHATE TRANSPORT SYSTEM PERMEASE PROTEIN PSTC"/>
    <property type="match status" value="1"/>
</dbReference>
<comment type="similarity">
    <text evidence="2 10">Belongs to the binding-protein-dependent transport system permease family. CysTW subfamily.</text>
</comment>
<evidence type="ECO:0000256" key="3">
    <source>
        <dbReference type="ARBA" id="ARBA00022448"/>
    </source>
</evidence>
<dbReference type="InterPro" id="IPR011864">
    <property type="entry name" value="Phosphate_PstC"/>
</dbReference>
<dbReference type="Proteomes" id="UP000198309">
    <property type="component" value="Unassembled WGS sequence"/>
</dbReference>
<feature type="transmembrane region" description="Helical" evidence="9">
    <location>
        <begin position="182"/>
        <end position="203"/>
    </location>
</feature>
<feature type="transmembrane region" description="Helical" evidence="9">
    <location>
        <begin position="32"/>
        <end position="57"/>
    </location>
</feature>
<keyword evidence="8 9" id="KW-0472">Membrane</keyword>
<protein>
    <recommendedName>
        <fullName evidence="10">Phosphate transport system permease protein</fullName>
    </recommendedName>
</protein>
<dbReference type="GO" id="GO:0006817">
    <property type="term" value="P:phosphate ion transport"/>
    <property type="evidence" value="ECO:0007669"/>
    <property type="project" value="UniProtKB-KW"/>
</dbReference>
<accession>A0A239FRY8</accession>
<dbReference type="InterPro" id="IPR000515">
    <property type="entry name" value="MetI-like"/>
</dbReference>
<dbReference type="InterPro" id="IPR051124">
    <property type="entry name" value="Phosphate_Transport_Permease"/>
</dbReference>
<keyword evidence="5 10" id="KW-0592">Phosphate transport</keyword>
<dbReference type="NCBIfam" id="TIGR02138">
    <property type="entry name" value="phosphate_pstC"/>
    <property type="match status" value="1"/>
</dbReference>
<dbReference type="Proteomes" id="UP000199693">
    <property type="component" value="Unassembled WGS sequence"/>
</dbReference>
<feature type="transmembrane region" description="Helical" evidence="9">
    <location>
        <begin position="126"/>
        <end position="151"/>
    </location>
</feature>
<keyword evidence="7 9" id="KW-1133">Transmembrane helix</keyword>
<evidence type="ECO:0000256" key="7">
    <source>
        <dbReference type="ARBA" id="ARBA00022989"/>
    </source>
</evidence>
<evidence type="ECO:0000256" key="10">
    <source>
        <dbReference type="RuleBase" id="RU363054"/>
    </source>
</evidence>
<sequence length="331" mass="35565">MSTESSPSIAMPNLKAAEAEDRAQRDQRHDRWFRNAMFGSALLVLLLLAGVAGSTLWGGSLAFSHFGLDFLTSTEWDAVNNKFGALVPIYGTLVTSFLALLIAVPVSFGIAIFLTELAPPWLRMPVAAAVELLAGIPSIIYGMWGLFVFGPFMAQHIAPWLNDYLGALPLVGGLFQGPPLGIGMLSAGIVLAIMIIPFITSVMNEVFHSVPTTLKESAYALGNTTWEVVWDIVLPYTRSAVVGGIFLGLGRALGETMAVTFVLGNSQHFSASLLMPSSSIASVIANEFNEAYTDLHRSSLIALGFLLFVVTFIVLAAARLMLLRLSQKEGK</sequence>
<gene>
    <name evidence="12" type="ORF">SAMN05216189_100855</name>
    <name evidence="13" type="ORF">SAMN06295949_10455</name>
</gene>
<comment type="caution">
    <text evidence="10">Lacks conserved residue(s) required for the propagation of feature annotation.</text>
</comment>
<name>A0A239FRY8_9PSED</name>
<dbReference type="PANTHER" id="PTHR30425">
    <property type="entry name" value="PHOSPHATE TRANSPORT SYSTEM PERMEASE PROTEIN PST"/>
    <property type="match status" value="1"/>
</dbReference>
<evidence type="ECO:0000256" key="5">
    <source>
        <dbReference type="ARBA" id="ARBA00022592"/>
    </source>
</evidence>
<comment type="subcellular location">
    <subcellularLocation>
        <location evidence="10">Cell inner membrane</location>
        <topology evidence="10">Multi-pass membrane protein</topology>
    </subcellularLocation>
    <subcellularLocation>
        <location evidence="1 9">Cell membrane</location>
        <topology evidence="1 9">Multi-pass membrane protein</topology>
    </subcellularLocation>
</comment>
<dbReference type="GO" id="GO:0005315">
    <property type="term" value="F:phosphate transmembrane transporter activity"/>
    <property type="evidence" value="ECO:0007669"/>
    <property type="project" value="InterPro"/>
</dbReference>
<evidence type="ECO:0000256" key="6">
    <source>
        <dbReference type="ARBA" id="ARBA00022692"/>
    </source>
</evidence>
<dbReference type="CDD" id="cd06261">
    <property type="entry name" value="TM_PBP2"/>
    <property type="match status" value="1"/>
</dbReference>
<comment type="function">
    <text evidence="10">Part of the binding-protein-dependent transport system for phosphate; probably responsible for the translocation of the substrate across the membrane.</text>
</comment>
<evidence type="ECO:0000313" key="15">
    <source>
        <dbReference type="Proteomes" id="UP000199693"/>
    </source>
</evidence>
<feature type="transmembrane region" description="Helical" evidence="9">
    <location>
        <begin position="89"/>
        <end position="114"/>
    </location>
</feature>
<dbReference type="GO" id="GO:0005886">
    <property type="term" value="C:plasma membrane"/>
    <property type="evidence" value="ECO:0007669"/>
    <property type="project" value="UniProtKB-SubCell"/>
</dbReference>